<sequence>MIWLLPLLPALGGLVVFLSGIRARPVLAASACGLTAVTLLSAALAAAGGWSGRVEWSEALILTAALPPASAVMAVLVPTIALPVLLFAAYHEEKQGLSRLMALLLLFVAGMELLVVAADFLTLLIGWEIVGACSWALIGHEWRERQAPSGGRYAFVATQLGDLGLFLAAMSVYAAVGSFSFDSIALMRSPHVEILAFGVLLAASAKSGQVPFSPWLFRAMQGPTSVSALLHAATMVAAGAFLLVRLHPYLAEVPGFGAAAIGIGLVTALCGGIVAVLQLHAKKLLAASTSAQYGLMFVAVGAGYPGAALAHLVAHAGFKALLFLSAGVAGKRAHSYLLQLMGFGRALPLAAALTATGTLALAGVPPLGGAWTKELVVAAAEHASLWAAAGTMLAGALSAAYAARFQMLALGATARSRGSGLPSRAELAALGLLSAFTLVLCLLWLPEARSVLSALPGMKVPQIRPAGLTASLILVAIGLFAGAGLGRQWPSLGMTGPAARQSNWLGLPALIEAAIVRPFNGLAQAAARFDDTAIDAGPRGIARAAGLASNGLRRADGWAIESAVRHSAAHLSAWLAYADERIVDRCVGLLAAATGEICRAGDGIGEFLTDGLPEGTAQLVGLGGEDARRLQSGLSHHYYTLMAAGTLVTVLLLLMV</sequence>
<dbReference type="PANTHER" id="PTHR42829:SF2">
    <property type="entry name" value="NADH-UBIQUINONE OXIDOREDUCTASE CHAIN 5"/>
    <property type="match status" value="1"/>
</dbReference>
<dbReference type="EMBL" id="JAPEVI010000002">
    <property type="protein sequence ID" value="MCX2721638.1"/>
    <property type="molecule type" value="Genomic_DNA"/>
</dbReference>
<keyword evidence="9" id="KW-1185">Reference proteome</keyword>
<feature type="transmembrane region" description="Helical" evidence="6">
    <location>
        <begin position="384"/>
        <end position="404"/>
    </location>
</feature>
<dbReference type="Proteomes" id="UP001300261">
    <property type="component" value="Unassembled WGS sequence"/>
</dbReference>
<dbReference type="PRINTS" id="PR01434">
    <property type="entry name" value="NADHDHGNASE5"/>
</dbReference>
<evidence type="ECO:0000256" key="3">
    <source>
        <dbReference type="ARBA" id="ARBA00022989"/>
    </source>
</evidence>
<feature type="domain" description="NADH:quinone oxidoreductase/Mrp antiporter transmembrane" evidence="7">
    <location>
        <begin position="117"/>
        <end position="392"/>
    </location>
</feature>
<feature type="transmembrane region" description="Helical" evidence="6">
    <location>
        <begin position="256"/>
        <end position="277"/>
    </location>
</feature>
<protein>
    <submittedName>
        <fullName evidence="8">Proton-conducting transporter membrane subunit</fullName>
    </submittedName>
</protein>
<dbReference type="Pfam" id="PF00361">
    <property type="entry name" value="Proton_antipo_M"/>
    <property type="match status" value="1"/>
</dbReference>
<feature type="transmembrane region" description="Helical" evidence="6">
    <location>
        <begin position="425"/>
        <end position="445"/>
    </location>
</feature>
<feature type="transmembrane region" description="Helical" evidence="6">
    <location>
        <begin position="638"/>
        <end position="655"/>
    </location>
</feature>
<keyword evidence="2 5" id="KW-0812">Transmembrane</keyword>
<evidence type="ECO:0000313" key="9">
    <source>
        <dbReference type="Proteomes" id="UP001300261"/>
    </source>
</evidence>
<evidence type="ECO:0000256" key="1">
    <source>
        <dbReference type="ARBA" id="ARBA00004127"/>
    </source>
</evidence>
<feature type="transmembrane region" description="Helical" evidence="6">
    <location>
        <begin position="465"/>
        <end position="485"/>
    </location>
</feature>
<feature type="transmembrane region" description="Helical" evidence="6">
    <location>
        <begin position="59"/>
        <end position="88"/>
    </location>
</feature>
<comment type="caution">
    <text evidence="8">The sequence shown here is derived from an EMBL/GenBank/DDBJ whole genome shotgun (WGS) entry which is preliminary data.</text>
</comment>
<keyword evidence="3 6" id="KW-1133">Transmembrane helix</keyword>
<evidence type="ECO:0000313" key="8">
    <source>
        <dbReference type="EMBL" id="MCX2721638.1"/>
    </source>
</evidence>
<name>A0ABT3QXH2_9HYPH</name>
<dbReference type="Gene3D" id="1.20.5.2700">
    <property type="match status" value="1"/>
</dbReference>
<dbReference type="PANTHER" id="PTHR42829">
    <property type="entry name" value="NADH-UBIQUINONE OXIDOREDUCTASE CHAIN 5"/>
    <property type="match status" value="1"/>
</dbReference>
<dbReference type="RefSeq" id="WP_265961327.1">
    <property type="nucleotide sequence ID" value="NZ_JAPEVI010000002.1"/>
</dbReference>
<accession>A0ABT3QXH2</accession>
<organism evidence="8 9">
    <name type="scientific">Roseibium salinum</name>
    <dbReference type="NCBI Taxonomy" id="1604349"/>
    <lineage>
        <taxon>Bacteria</taxon>
        <taxon>Pseudomonadati</taxon>
        <taxon>Pseudomonadota</taxon>
        <taxon>Alphaproteobacteria</taxon>
        <taxon>Hyphomicrobiales</taxon>
        <taxon>Stappiaceae</taxon>
        <taxon>Roseibium</taxon>
    </lineage>
</organism>
<proteinExistence type="predicted"/>
<evidence type="ECO:0000259" key="7">
    <source>
        <dbReference type="Pfam" id="PF00361"/>
    </source>
</evidence>
<reference evidence="8 9" key="1">
    <citation type="journal article" date="2016" name="Int. J. Syst. Evol. Microbiol.">
        <title>Labrenzia salina sp. nov., isolated from the rhizosphere of the halophyte Arthrocnemum macrostachyum.</title>
        <authorList>
            <person name="Camacho M."/>
            <person name="Redondo-Gomez S."/>
            <person name="Rodriguez-Llorente I."/>
            <person name="Rohde M."/>
            <person name="Sproer C."/>
            <person name="Schumann P."/>
            <person name="Klenk H.P."/>
            <person name="Montero-Calasanz M.D.C."/>
        </authorList>
    </citation>
    <scope>NUCLEOTIDE SEQUENCE [LARGE SCALE GENOMIC DNA]</scope>
    <source>
        <strain evidence="8 9">DSM 29163</strain>
    </source>
</reference>
<evidence type="ECO:0000256" key="5">
    <source>
        <dbReference type="RuleBase" id="RU000320"/>
    </source>
</evidence>
<keyword evidence="4 6" id="KW-0472">Membrane</keyword>
<comment type="subcellular location">
    <subcellularLocation>
        <location evidence="1">Endomembrane system</location>
        <topology evidence="1">Multi-pass membrane protein</topology>
    </subcellularLocation>
    <subcellularLocation>
        <location evidence="5">Membrane</location>
        <topology evidence="5">Multi-pass membrane protein</topology>
    </subcellularLocation>
</comment>
<dbReference type="InterPro" id="IPR003945">
    <property type="entry name" value="NU5C-like"/>
</dbReference>
<evidence type="ECO:0000256" key="6">
    <source>
        <dbReference type="SAM" id="Phobius"/>
    </source>
</evidence>
<feature type="transmembrane region" description="Helical" evidence="6">
    <location>
        <begin position="194"/>
        <end position="217"/>
    </location>
</feature>
<feature type="transmembrane region" description="Helical" evidence="6">
    <location>
        <begin position="154"/>
        <end position="174"/>
    </location>
</feature>
<gene>
    <name evidence="8" type="ORF">ON753_04340</name>
</gene>
<feature type="transmembrane region" description="Helical" evidence="6">
    <location>
        <begin position="229"/>
        <end position="250"/>
    </location>
</feature>
<feature type="transmembrane region" description="Helical" evidence="6">
    <location>
        <begin position="342"/>
        <end position="364"/>
    </location>
</feature>
<dbReference type="InterPro" id="IPR001750">
    <property type="entry name" value="ND/Mrp_TM"/>
</dbReference>
<feature type="transmembrane region" description="Helical" evidence="6">
    <location>
        <begin position="100"/>
        <end position="118"/>
    </location>
</feature>
<evidence type="ECO:0000256" key="2">
    <source>
        <dbReference type="ARBA" id="ARBA00022692"/>
    </source>
</evidence>
<evidence type="ECO:0000256" key="4">
    <source>
        <dbReference type="ARBA" id="ARBA00023136"/>
    </source>
</evidence>